<dbReference type="SUPFAM" id="SSF53639">
    <property type="entry name" value="AraD/HMP-PK domain-like"/>
    <property type="match status" value="1"/>
</dbReference>
<accession>A0ABS4AH30</accession>
<feature type="domain" description="Class II aldolase/adducin N-terminal" evidence="3">
    <location>
        <begin position="8"/>
        <end position="182"/>
    </location>
</feature>
<protein>
    <submittedName>
        <fullName evidence="4">Class II aldolase/adducin family protein</fullName>
    </submittedName>
</protein>
<organism evidence="4 5">
    <name type="scientific">Pararoseomonas baculiformis</name>
    <dbReference type="NCBI Taxonomy" id="2820812"/>
    <lineage>
        <taxon>Bacteria</taxon>
        <taxon>Pseudomonadati</taxon>
        <taxon>Pseudomonadota</taxon>
        <taxon>Alphaproteobacteria</taxon>
        <taxon>Acetobacterales</taxon>
        <taxon>Acetobacteraceae</taxon>
        <taxon>Pararoseomonas</taxon>
    </lineage>
</organism>
<dbReference type="Proteomes" id="UP000681594">
    <property type="component" value="Unassembled WGS sequence"/>
</dbReference>
<proteinExistence type="predicted"/>
<evidence type="ECO:0000256" key="1">
    <source>
        <dbReference type="ARBA" id="ARBA00022723"/>
    </source>
</evidence>
<keyword evidence="2" id="KW-0456">Lyase</keyword>
<dbReference type="SMART" id="SM01007">
    <property type="entry name" value="Aldolase_II"/>
    <property type="match status" value="1"/>
</dbReference>
<evidence type="ECO:0000256" key="2">
    <source>
        <dbReference type="ARBA" id="ARBA00023239"/>
    </source>
</evidence>
<dbReference type="PANTHER" id="PTHR22789">
    <property type="entry name" value="FUCULOSE PHOSPHATE ALDOLASE"/>
    <property type="match status" value="1"/>
</dbReference>
<comment type="caution">
    <text evidence="4">The sequence shown here is derived from an EMBL/GenBank/DDBJ whole genome shotgun (WGS) entry which is preliminary data.</text>
</comment>
<dbReference type="InterPro" id="IPR050197">
    <property type="entry name" value="Aldolase_class_II_sugar_metab"/>
</dbReference>
<gene>
    <name evidence="4" type="ORF">J8J14_16305</name>
</gene>
<dbReference type="EMBL" id="JAGIZB010000016">
    <property type="protein sequence ID" value="MBP0446337.1"/>
    <property type="molecule type" value="Genomic_DNA"/>
</dbReference>
<dbReference type="Gene3D" id="3.40.225.10">
    <property type="entry name" value="Class II aldolase/adducin N-terminal domain"/>
    <property type="match status" value="1"/>
</dbReference>
<keyword evidence="5" id="KW-1185">Reference proteome</keyword>
<dbReference type="InterPro" id="IPR036409">
    <property type="entry name" value="Aldolase_II/adducin_N_sf"/>
</dbReference>
<evidence type="ECO:0000313" key="5">
    <source>
        <dbReference type="Proteomes" id="UP000681594"/>
    </source>
</evidence>
<sequence>MDVARARDEVAQGYRELGRLGLNFGSAGNVSCRVEGGMVITRTGTTVDATAEGDTVWMSLDGDARDAVAPSSEWPMHAAILKAFPQAGSVVHTHADACTALACLGEGLPAFHYMIAGFGGDDVRCSPYVTFGTPELADVAVEAMRGRTACLLGNHGMIVTGRDVKGAVSAALRLETLARQYLLARSAGTPRLLDGAQMDATRERYKTYGSAAPVRG</sequence>
<evidence type="ECO:0000313" key="4">
    <source>
        <dbReference type="EMBL" id="MBP0446337.1"/>
    </source>
</evidence>
<name>A0ABS4AH30_9PROT</name>
<dbReference type="PANTHER" id="PTHR22789:SF0">
    <property type="entry name" value="3-OXO-TETRONATE 4-PHOSPHATE DECARBOXYLASE-RELATED"/>
    <property type="match status" value="1"/>
</dbReference>
<reference evidence="4 5" key="1">
    <citation type="submission" date="2021-03" db="EMBL/GenBank/DDBJ databases">
        <authorList>
            <person name="So Y."/>
        </authorList>
    </citation>
    <scope>NUCLEOTIDE SEQUENCE [LARGE SCALE GENOMIC DNA]</scope>
    <source>
        <strain evidence="4 5">SSH11</strain>
    </source>
</reference>
<dbReference type="InterPro" id="IPR001303">
    <property type="entry name" value="Aldolase_II/adducin_N"/>
</dbReference>
<evidence type="ECO:0000259" key="3">
    <source>
        <dbReference type="SMART" id="SM01007"/>
    </source>
</evidence>
<keyword evidence="1" id="KW-0479">Metal-binding</keyword>
<dbReference type="Pfam" id="PF00596">
    <property type="entry name" value="Aldolase_II"/>
    <property type="match status" value="1"/>
</dbReference>